<evidence type="ECO:0000313" key="10">
    <source>
        <dbReference type="Proteomes" id="UP000005632"/>
    </source>
</evidence>
<dbReference type="InterPro" id="IPR000515">
    <property type="entry name" value="MetI-like"/>
</dbReference>
<feature type="transmembrane region" description="Helical" evidence="7">
    <location>
        <begin position="12"/>
        <end position="34"/>
    </location>
</feature>
<keyword evidence="2 7" id="KW-0813">Transport</keyword>
<sequence length="295" mass="32817">MTFKQQKMASYWVLVAPGLILFAAIIVFPVLFSFSLSFTKWNGYGIPAFSGLENYRTIFVDPVFLHGLRNNLLIVVISVFGQIPLGFLLAFMLHRKMVKGTQFFQTMIFLPITISPVVVALLWNQIFSSSGLLTALVRNITGNTQYVMKIFENRSLAIVPILFVLLWMYTGTYMIIYLANLQKISPSILEAAQIDGASEGQMFSRIILPSMVGAIATTAIFAISGSLKAFDLIFAMTGGGPAHFTEVIALYMYTNTFKYYKYGFGSAVSIIIVLLSVGLILVLQAVSNRIEQKYE</sequence>
<dbReference type="Pfam" id="PF00528">
    <property type="entry name" value="BPD_transp_1"/>
    <property type="match status" value="1"/>
</dbReference>
<feature type="domain" description="ABC transmembrane type-1" evidence="8">
    <location>
        <begin position="68"/>
        <end position="283"/>
    </location>
</feature>
<feature type="transmembrane region" description="Helical" evidence="7">
    <location>
        <begin position="206"/>
        <end position="227"/>
    </location>
</feature>
<dbReference type="InterPro" id="IPR035906">
    <property type="entry name" value="MetI-like_sf"/>
</dbReference>
<dbReference type="HOGENOM" id="CLU_016047_0_0_12"/>
<feature type="transmembrane region" description="Helical" evidence="7">
    <location>
        <begin position="233"/>
        <end position="252"/>
    </location>
</feature>
<evidence type="ECO:0000256" key="7">
    <source>
        <dbReference type="RuleBase" id="RU363032"/>
    </source>
</evidence>
<feature type="transmembrane region" description="Helical" evidence="7">
    <location>
        <begin position="72"/>
        <end position="91"/>
    </location>
</feature>
<keyword evidence="5 7" id="KW-1133">Transmembrane helix</keyword>
<organism evidence="9 10">
    <name type="scientific">Sphaerochaeta pleomorpha (strain ATCC BAA-1885 / DSM 22778 / Grapes)</name>
    <dbReference type="NCBI Taxonomy" id="158190"/>
    <lineage>
        <taxon>Bacteria</taxon>
        <taxon>Pseudomonadati</taxon>
        <taxon>Spirochaetota</taxon>
        <taxon>Spirochaetia</taxon>
        <taxon>Spirochaetales</taxon>
        <taxon>Sphaerochaetaceae</taxon>
        <taxon>Sphaerochaeta</taxon>
    </lineage>
</organism>
<dbReference type="AlphaFoldDB" id="G8QY06"/>
<keyword evidence="10" id="KW-1185">Reference proteome</keyword>
<dbReference type="PANTHER" id="PTHR30193:SF37">
    <property type="entry name" value="INNER MEMBRANE ABC TRANSPORTER PERMEASE PROTEIN YCJO"/>
    <property type="match status" value="1"/>
</dbReference>
<evidence type="ECO:0000256" key="4">
    <source>
        <dbReference type="ARBA" id="ARBA00022692"/>
    </source>
</evidence>
<dbReference type="InterPro" id="IPR051393">
    <property type="entry name" value="ABC_transporter_permease"/>
</dbReference>
<feature type="transmembrane region" description="Helical" evidence="7">
    <location>
        <begin position="264"/>
        <end position="286"/>
    </location>
</feature>
<feature type="transmembrane region" description="Helical" evidence="7">
    <location>
        <begin position="103"/>
        <end position="123"/>
    </location>
</feature>
<gene>
    <name evidence="9" type="ordered locus">SpiGrapes_0669</name>
</gene>
<accession>G8QY06</accession>
<dbReference type="Gene3D" id="1.10.3720.10">
    <property type="entry name" value="MetI-like"/>
    <property type="match status" value="1"/>
</dbReference>
<evidence type="ECO:0000313" key="9">
    <source>
        <dbReference type="EMBL" id="AEV28511.1"/>
    </source>
</evidence>
<dbReference type="RefSeq" id="WP_014269360.1">
    <property type="nucleotide sequence ID" value="NC_016633.1"/>
</dbReference>
<feature type="transmembrane region" description="Helical" evidence="7">
    <location>
        <begin position="156"/>
        <end position="179"/>
    </location>
</feature>
<dbReference type="OrthoDB" id="42781at2"/>
<dbReference type="Proteomes" id="UP000005632">
    <property type="component" value="Chromosome"/>
</dbReference>
<reference evidence="9 10" key="1">
    <citation type="submission" date="2011-11" db="EMBL/GenBank/DDBJ databases">
        <title>Complete sequence of Spirochaeta sp. grapes.</title>
        <authorList>
            <consortium name="US DOE Joint Genome Institute"/>
            <person name="Lucas S."/>
            <person name="Han J."/>
            <person name="Lapidus A."/>
            <person name="Cheng J.-F."/>
            <person name="Goodwin L."/>
            <person name="Pitluck S."/>
            <person name="Peters L."/>
            <person name="Ovchinnikova G."/>
            <person name="Munk A.C."/>
            <person name="Detter J.C."/>
            <person name="Han C."/>
            <person name="Tapia R."/>
            <person name="Land M."/>
            <person name="Hauser L."/>
            <person name="Kyrpides N."/>
            <person name="Ivanova N."/>
            <person name="Pagani I."/>
            <person name="Ritalahtilisa K."/>
            <person name="Loeffler F."/>
            <person name="Woyke T."/>
        </authorList>
    </citation>
    <scope>NUCLEOTIDE SEQUENCE [LARGE SCALE GENOMIC DNA]</scope>
    <source>
        <strain evidence="10">ATCC BAA-1885 / DSM 22778 / Grapes</strain>
    </source>
</reference>
<evidence type="ECO:0000256" key="6">
    <source>
        <dbReference type="ARBA" id="ARBA00023136"/>
    </source>
</evidence>
<evidence type="ECO:0000259" key="8">
    <source>
        <dbReference type="PROSITE" id="PS50928"/>
    </source>
</evidence>
<evidence type="ECO:0000256" key="5">
    <source>
        <dbReference type="ARBA" id="ARBA00022989"/>
    </source>
</evidence>
<dbReference type="STRING" id="158190.SpiGrapes_0669"/>
<dbReference type="eggNOG" id="COG1175">
    <property type="taxonomic scope" value="Bacteria"/>
</dbReference>
<keyword evidence="4 7" id="KW-0812">Transmembrane</keyword>
<dbReference type="GO" id="GO:0055085">
    <property type="term" value="P:transmembrane transport"/>
    <property type="evidence" value="ECO:0007669"/>
    <property type="project" value="InterPro"/>
</dbReference>
<dbReference type="PANTHER" id="PTHR30193">
    <property type="entry name" value="ABC TRANSPORTER PERMEASE PROTEIN"/>
    <property type="match status" value="1"/>
</dbReference>
<evidence type="ECO:0000256" key="1">
    <source>
        <dbReference type="ARBA" id="ARBA00004651"/>
    </source>
</evidence>
<comment type="similarity">
    <text evidence="7">Belongs to the binding-protein-dependent transport system permease family.</text>
</comment>
<dbReference type="PROSITE" id="PS50928">
    <property type="entry name" value="ABC_TM1"/>
    <property type="match status" value="1"/>
</dbReference>
<evidence type="ECO:0000256" key="2">
    <source>
        <dbReference type="ARBA" id="ARBA00022448"/>
    </source>
</evidence>
<keyword evidence="3" id="KW-1003">Cell membrane</keyword>
<dbReference type="GO" id="GO:0005886">
    <property type="term" value="C:plasma membrane"/>
    <property type="evidence" value="ECO:0007669"/>
    <property type="project" value="UniProtKB-SubCell"/>
</dbReference>
<keyword evidence="6 7" id="KW-0472">Membrane</keyword>
<name>G8QY06_SPHPG</name>
<comment type="subcellular location">
    <subcellularLocation>
        <location evidence="1 7">Cell membrane</location>
        <topology evidence="1 7">Multi-pass membrane protein</topology>
    </subcellularLocation>
</comment>
<dbReference type="SUPFAM" id="SSF160964">
    <property type="entry name" value="MalF N-terminal region-like"/>
    <property type="match status" value="1"/>
</dbReference>
<proteinExistence type="inferred from homology"/>
<dbReference type="SUPFAM" id="SSF161098">
    <property type="entry name" value="MetI-like"/>
    <property type="match status" value="1"/>
</dbReference>
<evidence type="ECO:0000256" key="3">
    <source>
        <dbReference type="ARBA" id="ARBA00022475"/>
    </source>
</evidence>
<dbReference type="KEGG" id="sgp:SpiGrapes_0669"/>
<keyword evidence="9" id="KW-0762">Sugar transport</keyword>
<dbReference type="CDD" id="cd06261">
    <property type="entry name" value="TM_PBP2"/>
    <property type="match status" value="1"/>
</dbReference>
<dbReference type="EMBL" id="CP003155">
    <property type="protein sequence ID" value="AEV28511.1"/>
    <property type="molecule type" value="Genomic_DNA"/>
</dbReference>
<protein>
    <submittedName>
        <fullName evidence="9">Permease component of ABC-type sugar transporter</fullName>
    </submittedName>
</protein>